<sequence>MSLASSIRTIAVWEMNRSMTTMGRHVLPLAAGLLVLLVLVTVFAAQSGVHMQDGIYRIGIDDPDVARVVTPDNRFATYLDDAPALWESRLAYDIVIMHGEVYAADTDKGRAALKALERDYEGYVSHVATREPDLFAAYPLWIDLQYVKSEIDFLATQSGQQVGAPADARVPPAPSGPVEAVTVPPSAMPVSEDDLREHLAEAGGGHPLDRYTGIISGDPAMDRFRTPSELSAPLPFDALVLVFVFIFPLYFTSQFFMMSVMNERVGRAGEALLSTPVRPSAIIIGKALPYFTIMILISAAITLFAGVPLTILFPLIPVILFFLANALIIGMAARSFKELSFVSIFFSTLATSYLFFPTVFANTHVISIISPLTLVVLDIQGDGFTAMEYVYSTALFFATSIILFYVGTVNFREERLFSEKPLASRLMDFISGGISRDHPHLSLFLLSAFTIPFVFMAQMMTLVLFFNIPMPLSLVLLTVSAAFIEEFAKSIGIYAAARERPGFLTVKNLLVGAVAIGFGFLVGEKLLLFATLAQITESIFGSVLFLSLQVLWMPLLLHIAGVLITGSFLLLWGRRGYGPGLVVASVVHSLYNLHFLTGVLL</sequence>
<feature type="transmembrane region" description="Helical" evidence="1">
    <location>
        <begin position="389"/>
        <end position="411"/>
    </location>
</feature>
<feature type="transmembrane region" description="Helical" evidence="1">
    <location>
        <begin position="443"/>
        <end position="468"/>
    </location>
</feature>
<accession>A0A101IT89</accession>
<keyword evidence="1" id="KW-0472">Membrane</keyword>
<proteinExistence type="predicted"/>
<feature type="transmembrane region" description="Helical" evidence="1">
    <location>
        <begin position="474"/>
        <end position="497"/>
    </location>
</feature>
<evidence type="ECO:0000256" key="1">
    <source>
        <dbReference type="SAM" id="Phobius"/>
    </source>
</evidence>
<feature type="transmembrane region" description="Helical" evidence="1">
    <location>
        <begin position="580"/>
        <end position="600"/>
    </location>
</feature>
<feature type="transmembrane region" description="Helical" evidence="1">
    <location>
        <begin position="509"/>
        <end position="530"/>
    </location>
</feature>
<dbReference type="AlphaFoldDB" id="A0A101IT89"/>
<comment type="caution">
    <text evidence="2">The sequence shown here is derived from an EMBL/GenBank/DDBJ whole genome shotgun (WGS) entry which is preliminary data.</text>
</comment>
<dbReference type="PATRIC" id="fig|2198.3.peg.1082"/>
<feature type="transmembrane region" description="Helical" evidence="1">
    <location>
        <begin position="238"/>
        <end position="257"/>
    </location>
</feature>
<feature type="transmembrane region" description="Helical" evidence="1">
    <location>
        <begin position="311"/>
        <end position="332"/>
    </location>
</feature>
<evidence type="ECO:0000313" key="2">
    <source>
        <dbReference type="EMBL" id="KUL00959.1"/>
    </source>
</evidence>
<dbReference type="GO" id="GO:0016020">
    <property type="term" value="C:membrane"/>
    <property type="evidence" value="ECO:0007669"/>
    <property type="project" value="UniProtKB-SubCell"/>
</dbReference>
<name>A0A101IT89_9EURY</name>
<keyword evidence="1" id="KW-0812">Transmembrane</keyword>
<feature type="transmembrane region" description="Helical" evidence="1">
    <location>
        <begin position="344"/>
        <end position="369"/>
    </location>
</feature>
<gene>
    <name evidence="2" type="ORF">XE10_1204</name>
</gene>
<organism evidence="2 3">
    <name type="scientific">Methanoculleus marisnigri</name>
    <dbReference type="NCBI Taxonomy" id="2198"/>
    <lineage>
        <taxon>Archaea</taxon>
        <taxon>Methanobacteriati</taxon>
        <taxon>Methanobacteriota</taxon>
        <taxon>Stenosarchaea group</taxon>
        <taxon>Methanomicrobia</taxon>
        <taxon>Methanomicrobiales</taxon>
        <taxon>Methanomicrobiaceae</taxon>
        <taxon>Methanoculleus</taxon>
    </lineage>
</organism>
<dbReference type="GO" id="GO:0140359">
    <property type="term" value="F:ABC-type transporter activity"/>
    <property type="evidence" value="ECO:0007669"/>
    <property type="project" value="InterPro"/>
</dbReference>
<feature type="transmembrane region" description="Helical" evidence="1">
    <location>
        <begin position="287"/>
        <end position="305"/>
    </location>
</feature>
<keyword evidence="1" id="KW-1133">Transmembrane helix</keyword>
<evidence type="ECO:0000313" key="3">
    <source>
        <dbReference type="Proteomes" id="UP000054598"/>
    </source>
</evidence>
<dbReference type="Proteomes" id="UP000054598">
    <property type="component" value="Unassembled WGS sequence"/>
</dbReference>
<protein>
    <submittedName>
        <fullName evidence="2">ABC-type transport system permease protein</fullName>
    </submittedName>
</protein>
<reference evidence="3" key="1">
    <citation type="journal article" date="2015" name="MBio">
        <title>Genome-Resolved Metagenomic Analysis Reveals Roles for Candidate Phyla and Other Microbial Community Members in Biogeochemical Transformations in Oil Reservoirs.</title>
        <authorList>
            <person name="Hu P."/>
            <person name="Tom L."/>
            <person name="Singh A."/>
            <person name="Thomas B.C."/>
            <person name="Baker B.J."/>
            <person name="Piceno Y.M."/>
            <person name="Andersen G.L."/>
            <person name="Banfield J.F."/>
        </authorList>
    </citation>
    <scope>NUCLEOTIDE SEQUENCE [LARGE SCALE GENOMIC DNA]</scope>
</reference>
<feature type="transmembrane region" description="Helical" evidence="1">
    <location>
        <begin position="550"/>
        <end position="573"/>
    </location>
</feature>
<dbReference type="EMBL" id="LGHE01000132">
    <property type="protein sequence ID" value="KUL00959.1"/>
    <property type="molecule type" value="Genomic_DNA"/>
</dbReference>